<dbReference type="Pfam" id="PF04434">
    <property type="entry name" value="SWIM"/>
    <property type="match status" value="1"/>
</dbReference>
<name>A0ABS9KJP3_9BACT</name>
<protein>
    <submittedName>
        <fullName evidence="3">SWIM zinc finger family protein</fullName>
    </submittedName>
</protein>
<keyword evidence="1" id="KW-0863">Zinc-finger</keyword>
<dbReference type="EMBL" id="JAKLWS010000061">
    <property type="protein sequence ID" value="MCG2591058.1"/>
    <property type="molecule type" value="Genomic_DNA"/>
</dbReference>
<dbReference type="RefSeq" id="WP_237856611.1">
    <property type="nucleotide sequence ID" value="NZ_JAKLWS010000061.1"/>
</dbReference>
<keyword evidence="1" id="KW-0862">Zinc</keyword>
<dbReference type="PROSITE" id="PS50966">
    <property type="entry name" value="ZF_SWIM"/>
    <property type="match status" value="1"/>
</dbReference>
<evidence type="ECO:0000256" key="1">
    <source>
        <dbReference type="PROSITE-ProRule" id="PRU00325"/>
    </source>
</evidence>
<evidence type="ECO:0000313" key="4">
    <source>
        <dbReference type="Proteomes" id="UP001165366"/>
    </source>
</evidence>
<evidence type="ECO:0000259" key="2">
    <source>
        <dbReference type="PROSITE" id="PS50966"/>
    </source>
</evidence>
<keyword evidence="4" id="KW-1185">Reference proteome</keyword>
<comment type="caution">
    <text evidence="3">The sequence shown here is derived from an EMBL/GenBank/DDBJ whole genome shotgun (WGS) entry which is preliminary data.</text>
</comment>
<proteinExistence type="predicted"/>
<feature type="domain" description="SWIM-type" evidence="2">
    <location>
        <begin position="52"/>
        <end position="89"/>
    </location>
</feature>
<accession>A0ABS9KJP3</accession>
<sequence length="334" mass="38620">MSFLINPKKLEDHFRPVILDRARHYFATGAIRNMAQSENNTWMAEVQGTEVYLVTIKQENSDLCECRCTCPYALEDACKHIAAVLMEIENDENEIQILDEETEKQPTPAYSSGQLDKALARSDKSQLAAFISQIAEFEPHIEHQFLSFMAASDPKTGKAQYRKLVKSALAPARRKGLIYGHEARQHLASVYKLLEQADKKKPAVLFALCWIFAKWWLKRWCLHFSLLTIQMLMWEMQSDGRSIFCMTWLKVLSMRMIKNLSLNGPSSLSRINGTKVGISMMILWRWLFILQKMISKFEIQKLFWMHELKSSPTKSLTGVPTIIWNQPSFGKFIF</sequence>
<keyword evidence="1" id="KW-0479">Metal-binding</keyword>
<dbReference type="Proteomes" id="UP001165366">
    <property type="component" value="Unassembled WGS sequence"/>
</dbReference>
<dbReference type="InterPro" id="IPR007527">
    <property type="entry name" value="Znf_SWIM"/>
</dbReference>
<reference evidence="3" key="1">
    <citation type="submission" date="2022-01" db="EMBL/GenBank/DDBJ databases">
        <authorList>
            <person name="Wang Y."/>
        </authorList>
    </citation>
    <scope>NUCLEOTIDE SEQUENCE</scope>
    <source>
        <strain evidence="3">WB101</strain>
    </source>
</reference>
<evidence type="ECO:0000313" key="3">
    <source>
        <dbReference type="EMBL" id="MCG2591058.1"/>
    </source>
</evidence>
<gene>
    <name evidence="3" type="ORF">L6773_20980</name>
</gene>
<reference evidence="3" key="2">
    <citation type="submission" date="2024-05" db="EMBL/GenBank/DDBJ databases">
        <title>Rhodohalobacter halophilus gen. nov., sp. nov., a moderately halophilic member of the family Balneolaceae.</title>
        <authorList>
            <person name="Xia J."/>
        </authorList>
    </citation>
    <scope>NUCLEOTIDE SEQUENCE</scope>
    <source>
        <strain evidence="3">WB101</strain>
    </source>
</reference>
<organism evidence="3 4">
    <name type="scientific">Rhodohalobacter sulfatireducens</name>
    <dbReference type="NCBI Taxonomy" id="2911366"/>
    <lineage>
        <taxon>Bacteria</taxon>
        <taxon>Pseudomonadati</taxon>
        <taxon>Balneolota</taxon>
        <taxon>Balneolia</taxon>
        <taxon>Balneolales</taxon>
        <taxon>Balneolaceae</taxon>
        <taxon>Rhodohalobacter</taxon>
    </lineage>
</organism>